<feature type="domain" description="HTH hxlR-type" evidence="4">
    <location>
        <begin position="11"/>
        <end position="108"/>
    </location>
</feature>
<keyword evidence="1" id="KW-0805">Transcription regulation</keyword>
<evidence type="ECO:0000256" key="2">
    <source>
        <dbReference type="ARBA" id="ARBA00023125"/>
    </source>
</evidence>
<reference evidence="6" key="1">
    <citation type="journal article" date="2019" name="Int. J. Syst. Evol. Microbiol.">
        <title>The Global Catalogue of Microorganisms (GCM) 10K type strain sequencing project: providing services to taxonomists for standard genome sequencing and annotation.</title>
        <authorList>
            <consortium name="The Broad Institute Genomics Platform"/>
            <consortium name="The Broad Institute Genome Sequencing Center for Infectious Disease"/>
            <person name="Wu L."/>
            <person name="Ma J."/>
        </authorList>
    </citation>
    <scope>NUCLEOTIDE SEQUENCE [LARGE SCALE GENOMIC DNA]</scope>
    <source>
        <strain evidence="6">CCUG 51308</strain>
    </source>
</reference>
<dbReference type="InterPro" id="IPR036388">
    <property type="entry name" value="WH-like_DNA-bd_sf"/>
</dbReference>
<dbReference type="InterPro" id="IPR036390">
    <property type="entry name" value="WH_DNA-bd_sf"/>
</dbReference>
<keyword evidence="3" id="KW-0804">Transcription</keyword>
<gene>
    <name evidence="5" type="ORF">ACFQS8_12155</name>
</gene>
<evidence type="ECO:0000256" key="1">
    <source>
        <dbReference type="ARBA" id="ARBA00023015"/>
    </source>
</evidence>
<proteinExistence type="predicted"/>
<accession>A0ABW2IMK3</accession>
<keyword evidence="2" id="KW-0238">DNA-binding</keyword>
<dbReference type="Proteomes" id="UP001596492">
    <property type="component" value="Unassembled WGS sequence"/>
</dbReference>
<dbReference type="SUPFAM" id="SSF46785">
    <property type="entry name" value="Winged helix' DNA-binding domain"/>
    <property type="match status" value="1"/>
</dbReference>
<protein>
    <submittedName>
        <fullName evidence="5">Winged helix-turn-helix transcriptional regulator</fullName>
    </submittedName>
</protein>
<dbReference type="PROSITE" id="PS51118">
    <property type="entry name" value="HTH_HXLR"/>
    <property type="match status" value="1"/>
</dbReference>
<dbReference type="RefSeq" id="WP_382167756.1">
    <property type="nucleotide sequence ID" value="NZ_JBHTBR010000005.1"/>
</dbReference>
<dbReference type="EMBL" id="JBHTBR010000005">
    <property type="protein sequence ID" value="MFC7292375.1"/>
    <property type="molecule type" value="Genomic_DNA"/>
</dbReference>
<evidence type="ECO:0000313" key="5">
    <source>
        <dbReference type="EMBL" id="MFC7292375.1"/>
    </source>
</evidence>
<evidence type="ECO:0000313" key="6">
    <source>
        <dbReference type="Proteomes" id="UP001596492"/>
    </source>
</evidence>
<organism evidence="5 6">
    <name type="scientific">Hirschia litorea</name>
    <dbReference type="NCBI Taxonomy" id="1199156"/>
    <lineage>
        <taxon>Bacteria</taxon>
        <taxon>Pseudomonadati</taxon>
        <taxon>Pseudomonadota</taxon>
        <taxon>Alphaproteobacteria</taxon>
        <taxon>Hyphomonadales</taxon>
        <taxon>Hyphomonadaceae</taxon>
        <taxon>Hirschia</taxon>
    </lineage>
</organism>
<name>A0ABW2IMK3_9PROT</name>
<dbReference type="Gene3D" id="1.10.10.10">
    <property type="entry name" value="Winged helix-like DNA-binding domain superfamily/Winged helix DNA-binding domain"/>
    <property type="match status" value="1"/>
</dbReference>
<keyword evidence="6" id="KW-1185">Reference proteome</keyword>
<dbReference type="PANTHER" id="PTHR33204:SF36">
    <property type="entry name" value="TRANSCRIPTIONAL REGULATORY PROTEIN"/>
    <property type="match status" value="1"/>
</dbReference>
<sequence>MKWDQLSDDWCPVARATSIVGDRWTLLIVRDCFLGVSKFDDLQKNLGITRHVLAQRLKKLVAAGVLEKKEYQTRPVRYDYVLTERGRQLGPVLEALRVWGREYLSIRRQAGIGDTIPE</sequence>
<dbReference type="InterPro" id="IPR002577">
    <property type="entry name" value="HTH_HxlR"/>
</dbReference>
<evidence type="ECO:0000256" key="3">
    <source>
        <dbReference type="ARBA" id="ARBA00023163"/>
    </source>
</evidence>
<dbReference type="Pfam" id="PF01638">
    <property type="entry name" value="HxlR"/>
    <property type="match status" value="1"/>
</dbReference>
<dbReference type="PANTHER" id="PTHR33204">
    <property type="entry name" value="TRANSCRIPTIONAL REGULATOR, MARR FAMILY"/>
    <property type="match status" value="1"/>
</dbReference>
<evidence type="ECO:0000259" key="4">
    <source>
        <dbReference type="PROSITE" id="PS51118"/>
    </source>
</evidence>
<comment type="caution">
    <text evidence="5">The sequence shown here is derived from an EMBL/GenBank/DDBJ whole genome shotgun (WGS) entry which is preliminary data.</text>
</comment>